<organism evidence="2 3">
    <name type="scientific">Populus alba x Populus x berolinensis</name>
    <dbReference type="NCBI Taxonomy" id="444605"/>
    <lineage>
        <taxon>Eukaryota</taxon>
        <taxon>Viridiplantae</taxon>
        <taxon>Streptophyta</taxon>
        <taxon>Embryophyta</taxon>
        <taxon>Tracheophyta</taxon>
        <taxon>Spermatophyta</taxon>
        <taxon>Magnoliopsida</taxon>
        <taxon>eudicotyledons</taxon>
        <taxon>Gunneridae</taxon>
        <taxon>Pentapetalae</taxon>
        <taxon>rosids</taxon>
        <taxon>fabids</taxon>
        <taxon>Malpighiales</taxon>
        <taxon>Salicaceae</taxon>
        <taxon>Saliceae</taxon>
        <taxon>Populus</taxon>
    </lineage>
</organism>
<name>A0AAD6MLD8_9ROSI</name>
<evidence type="ECO:0000313" key="2">
    <source>
        <dbReference type="EMBL" id="KAJ6987688.1"/>
    </source>
</evidence>
<protein>
    <submittedName>
        <fullName evidence="2">Uncharacterized protein</fullName>
    </submittedName>
</protein>
<dbReference type="AlphaFoldDB" id="A0AAD6MLD8"/>
<gene>
    <name evidence="2" type="ORF">NC653_020824</name>
</gene>
<feature type="region of interest" description="Disordered" evidence="1">
    <location>
        <begin position="1"/>
        <end position="20"/>
    </location>
</feature>
<reference evidence="2" key="1">
    <citation type="journal article" date="2023" name="Mol. Ecol. Resour.">
        <title>Chromosome-level genome assembly of a triploid poplar Populus alba 'Berolinensis'.</title>
        <authorList>
            <person name="Chen S."/>
            <person name="Yu Y."/>
            <person name="Wang X."/>
            <person name="Wang S."/>
            <person name="Zhang T."/>
            <person name="Zhou Y."/>
            <person name="He R."/>
            <person name="Meng N."/>
            <person name="Wang Y."/>
            <person name="Liu W."/>
            <person name="Liu Z."/>
            <person name="Liu J."/>
            <person name="Guo Q."/>
            <person name="Huang H."/>
            <person name="Sederoff R.R."/>
            <person name="Wang G."/>
            <person name="Qu G."/>
            <person name="Chen S."/>
        </authorList>
    </citation>
    <scope>NUCLEOTIDE SEQUENCE</scope>
    <source>
        <strain evidence="2">SC-2020</strain>
    </source>
</reference>
<comment type="caution">
    <text evidence="2">The sequence shown here is derived from an EMBL/GenBank/DDBJ whole genome shotgun (WGS) entry which is preliminary data.</text>
</comment>
<evidence type="ECO:0000313" key="3">
    <source>
        <dbReference type="Proteomes" id="UP001164929"/>
    </source>
</evidence>
<dbReference type="EMBL" id="JAQIZT010000008">
    <property type="protein sequence ID" value="KAJ6987688.1"/>
    <property type="molecule type" value="Genomic_DNA"/>
</dbReference>
<proteinExistence type="predicted"/>
<accession>A0AAD6MLD8</accession>
<evidence type="ECO:0000256" key="1">
    <source>
        <dbReference type="SAM" id="MobiDB-lite"/>
    </source>
</evidence>
<sequence>MRGEGKLRAASDREETESKKWVPTKSFSYFVRVRTVKAKANFSPGTCTCPFPQHAIGPVAFVRP</sequence>
<keyword evidence="3" id="KW-1185">Reference proteome</keyword>
<dbReference type="Proteomes" id="UP001164929">
    <property type="component" value="Chromosome 8"/>
</dbReference>